<evidence type="ECO:0000313" key="4">
    <source>
        <dbReference type="EMBL" id="NYZ61457.1"/>
    </source>
</evidence>
<evidence type="ECO:0000259" key="3">
    <source>
        <dbReference type="Pfam" id="PF03372"/>
    </source>
</evidence>
<dbReference type="AlphaFoldDB" id="A0A7Z0QPH6"/>
<feature type="compositionally biased region" description="Basic and acidic residues" evidence="1">
    <location>
        <begin position="538"/>
        <end position="558"/>
    </location>
</feature>
<dbReference type="Gene3D" id="3.60.10.10">
    <property type="entry name" value="Endonuclease/exonuclease/phosphatase"/>
    <property type="match status" value="1"/>
</dbReference>
<reference evidence="4 5" key="1">
    <citation type="submission" date="2020-07" db="EMBL/GenBank/DDBJ databases">
        <title>isolation of Luteimonas sp. SJ-16.</title>
        <authorList>
            <person name="Huang X.-X."/>
            <person name="Xu L."/>
            <person name="Sun J.-Q."/>
        </authorList>
    </citation>
    <scope>NUCLEOTIDE SEQUENCE [LARGE SCALE GENOMIC DNA]</scope>
    <source>
        <strain evidence="4 5">SJ-16</strain>
    </source>
</reference>
<dbReference type="NCBIfam" id="NF033681">
    <property type="entry name" value="ExeM_NucH_DNase"/>
    <property type="match status" value="1"/>
</dbReference>
<gene>
    <name evidence="4" type="ORF">H0E82_01585</name>
</gene>
<organism evidence="4 5">
    <name type="scientific">Luteimonas deserti</name>
    <dbReference type="NCBI Taxonomy" id="2752306"/>
    <lineage>
        <taxon>Bacteria</taxon>
        <taxon>Pseudomonadati</taxon>
        <taxon>Pseudomonadota</taxon>
        <taxon>Gammaproteobacteria</taxon>
        <taxon>Lysobacterales</taxon>
        <taxon>Lysobacteraceae</taxon>
        <taxon>Luteimonas</taxon>
    </lineage>
</organism>
<feature type="chain" id="PRO_5030949636" evidence="2">
    <location>
        <begin position="27"/>
        <end position="572"/>
    </location>
</feature>
<keyword evidence="4" id="KW-0378">Hydrolase</keyword>
<dbReference type="SUPFAM" id="SSF56219">
    <property type="entry name" value="DNase I-like"/>
    <property type="match status" value="1"/>
</dbReference>
<dbReference type="EMBL" id="JACCJZ010000004">
    <property type="protein sequence ID" value="NYZ61457.1"/>
    <property type="molecule type" value="Genomic_DNA"/>
</dbReference>
<accession>A0A7Z0QPH6</accession>
<dbReference type="InterPro" id="IPR036691">
    <property type="entry name" value="Endo/exonu/phosph_ase_sf"/>
</dbReference>
<keyword evidence="4" id="KW-0540">Nuclease</keyword>
<feature type="signal peptide" evidence="2">
    <location>
        <begin position="1"/>
        <end position="26"/>
    </location>
</feature>
<dbReference type="RefSeq" id="WP_180543220.1">
    <property type="nucleotide sequence ID" value="NZ_JACCJZ010000004.1"/>
</dbReference>
<evidence type="ECO:0000256" key="1">
    <source>
        <dbReference type="SAM" id="MobiDB-lite"/>
    </source>
</evidence>
<feature type="region of interest" description="Disordered" evidence="1">
    <location>
        <begin position="537"/>
        <end position="558"/>
    </location>
</feature>
<keyword evidence="4" id="KW-0255">Endonuclease</keyword>
<dbReference type="Pfam" id="PF03372">
    <property type="entry name" value="Exo_endo_phos"/>
    <property type="match status" value="1"/>
</dbReference>
<evidence type="ECO:0000313" key="5">
    <source>
        <dbReference type="Proteomes" id="UP000589896"/>
    </source>
</evidence>
<proteinExistence type="predicted"/>
<evidence type="ECO:0000256" key="2">
    <source>
        <dbReference type="SAM" id="SignalP"/>
    </source>
</evidence>
<protein>
    <submittedName>
        <fullName evidence="4">ExeM/NucH family extracellular endonuclease</fullName>
    </submittedName>
</protein>
<feature type="domain" description="Endonuclease/exonuclease/phosphatase" evidence="3">
    <location>
        <begin position="296"/>
        <end position="560"/>
    </location>
</feature>
<dbReference type="GO" id="GO:0004519">
    <property type="term" value="F:endonuclease activity"/>
    <property type="evidence" value="ECO:0007669"/>
    <property type="project" value="UniProtKB-KW"/>
</dbReference>
<dbReference type="Proteomes" id="UP000589896">
    <property type="component" value="Unassembled WGS sequence"/>
</dbReference>
<dbReference type="InterPro" id="IPR047971">
    <property type="entry name" value="ExeM-like"/>
</dbReference>
<dbReference type="PANTHER" id="PTHR42834:SF1">
    <property type="entry name" value="ENDONUCLEASE_EXONUCLEASE_PHOSPHATASE FAMILY PROTEIN (AFU_ORTHOLOGUE AFUA_3G09210)"/>
    <property type="match status" value="1"/>
</dbReference>
<keyword evidence="5" id="KW-1185">Reference proteome</keyword>
<dbReference type="InterPro" id="IPR005135">
    <property type="entry name" value="Endo/exonuclease/phosphatase"/>
</dbReference>
<dbReference type="PROSITE" id="PS51257">
    <property type="entry name" value="PROKAR_LIPOPROTEIN"/>
    <property type="match status" value="1"/>
</dbReference>
<dbReference type="PANTHER" id="PTHR42834">
    <property type="entry name" value="ENDONUCLEASE/EXONUCLEASE/PHOSPHATASE FAMILY PROTEIN (AFU_ORTHOLOGUE AFUA_3G09210)"/>
    <property type="match status" value="1"/>
</dbReference>
<keyword evidence="2" id="KW-0732">Signal</keyword>
<name>A0A7Z0QPH6_9GAMM</name>
<comment type="caution">
    <text evidence="4">The sequence shown here is derived from an EMBL/GenBank/DDBJ whole genome shotgun (WGS) entry which is preliminary data.</text>
</comment>
<sequence length="572" mass="59921">MSVRLRPRLLASLLACALLAACRATAPASDASPVVDTPAGVGGLTDVVLEGRVTGAFADGLGGWFVESPGARGDAPRAVFVEGVDGQPVPATGAHVRVTGALRRADGLPTLQPAKVETLATPAPALTPLRLSGPPEDWPSLAGRWVRIEAPLTLSGQHDLARRGSLVASFDGRLFVPTELAHPGVQAATVQAANAQRRVLLDDGREAAPEDGAPWYLPATARALRSGSVLTGVEGIVDHRHGAWRLQLTAPVQVQPAPRPAPPRVDGDVRLAAFNLENLFNGDGRGGGFPTPRGVATPAELARQLDGLVTTIAALDADVAALMELENDGFDRDSSIAHLVDALNAAGPARDWRFVDAGVGPGSDAIRVGLIYRATRVRPDGRPATLTGGPFDRLSRVPLAQAFVPVHAGGVDGAAFTVVAVHFKSKGCGQADGADRDRGDGQACWNATRTDSARRLRDWLATAPTGASEHVAVVGDFNAYAMEDPIRVFRDAGWQDPFAAAGAPAHSFVFDGQAGRLDHLLLTPALAARVAGAAKWHSNADEPADMREREARGPWRSSDHDPLVVGLRLRTE</sequence>
<dbReference type="CDD" id="cd10283">
    <property type="entry name" value="MnuA_DNase1-like"/>
    <property type="match status" value="1"/>
</dbReference>